<reference evidence="2 3" key="1">
    <citation type="journal article" date="2016" name="Nat. Commun.">
        <title>Thousands of microbial genomes shed light on interconnected biogeochemical processes in an aquifer system.</title>
        <authorList>
            <person name="Anantharaman K."/>
            <person name="Brown C.T."/>
            <person name="Hug L.A."/>
            <person name="Sharon I."/>
            <person name="Castelle C.J."/>
            <person name="Probst A.J."/>
            <person name="Thomas B.C."/>
            <person name="Singh A."/>
            <person name="Wilkins M.J."/>
            <person name="Karaoz U."/>
            <person name="Brodie E.L."/>
            <person name="Williams K.H."/>
            <person name="Hubbard S.S."/>
            <person name="Banfield J.F."/>
        </authorList>
    </citation>
    <scope>NUCLEOTIDE SEQUENCE [LARGE SCALE GENOMIC DNA]</scope>
</reference>
<name>A0A1F5C8M8_9BACT</name>
<proteinExistence type="predicted"/>
<dbReference type="AlphaFoldDB" id="A0A1F5C8M8"/>
<gene>
    <name evidence="2" type="ORF">A2907_02670</name>
</gene>
<keyword evidence="1" id="KW-1133">Transmembrane helix</keyword>
<feature type="transmembrane region" description="Helical" evidence="1">
    <location>
        <begin position="69"/>
        <end position="93"/>
    </location>
</feature>
<evidence type="ECO:0000313" key="2">
    <source>
        <dbReference type="EMBL" id="OGD39217.1"/>
    </source>
</evidence>
<protein>
    <recommendedName>
        <fullName evidence="4">DUF11 domain-containing protein</fullName>
    </recommendedName>
</protein>
<dbReference type="Proteomes" id="UP000177947">
    <property type="component" value="Unassembled WGS sequence"/>
</dbReference>
<evidence type="ECO:0000313" key="3">
    <source>
        <dbReference type="Proteomes" id="UP000177947"/>
    </source>
</evidence>
<keyword evidence="1" id="KW-0472">Membrane</keyword>
<keyword evidence="1" id="KW-0812">Transmembrane</keyword>
<accession>A0A1F5C8M8</accession>
<evidence type="ECO:0008006" key="4">
    <source>
        <dbReference type="Google" id="ProtNLM"/>
    </source>
</evidence>
<evidence type="ECO:0000256" key="1">
    <source>
        <dbReference type="SAM" id="Phobius"/>
    </source>
</evidence>
<sequence length="642" mass="71410">MDNQNNQKRSPLESLQEKLYQPGAQIGERPEAPEIFQPKEIVPEQITKGWEEEKSEDYMTVKKVRKKKLLSRLFAAFLFLIFVGMAVFGYIYFFRTFRQSDILVKIRGPETVESGENIQFFVSYQNGSDFDLENAVLIFEWPKGAVPKDSSVLKIEKRIGDIVSGREASASFSGQFFGAKNDKLAVNAILKYKPKGQNSSNQGKLLESKAVFESIISKTPFSIVMNMPPRAVSGNETELFLEYQNLSETIFPDMQLKLKYPEGFIFSSAEPSPSFSNDTWDFDKILGRETGKIKIKGMLSGKDNEVKLFQAAIGRREKEQLTIYASNEYSVVISSTILFVYQTVNDARELSVSSGDILNYKITYRNTSDIAVPNVVISAKLDGKVVDFKTLDIKWGSFSGATNSIIWNASGVRQLALLSPGEEGAVSFSVRLKRILDVSGPNDKNFVVSSNAKIESDQIPESLKGIPIGNEDRVNAKLNTDIAVSVRGIYKNAPIENFGPIPPRLTQKTAYNIVWQLTNTSNDIDNARIEASLPPSVIWEGKISPSNYDITHEQATGKIVWNIGKIPAGTGFIMPAMQAAFQISIIPGIADIGRSLDLIFGTNLNAIDSFTNAVIFKQSEGKTTYLLEDSYIIENRGWTVAQ</sequence>
<comment type="caution">
    <text evidence="2">The sequence shown here is derived from an EMBL/GenBank/DDBJ whole genome shotgun (WGS) entry which is preliminary data.</text>
</comment>
<dbReference type="EMBL" id="MEYQ01000013">
    <property type="protein sequence ID" value="OGD39217.1"/>
    <property type="molecule type" value="Genomic_DNA"/>
</dbReference>
<organism evidence="2 3">
    <name type="scientific">Candidatus Azambacteria bacterium RIFCSPLOWO2_01_FULL_37_9</name>
    <dbReference type="NCBI Taxonomy" id="1797297"/>
    <lineage>
        <taxon>Bacteria</taxon>
        <taxon>Candidatus Azamiibacteriota</taxon>
    </lineage>
</organism>